<name>A0A7N9D498_MACFA</name>
<dbReference type="PANTHER" id="PTHR12138">
    <property type="entry name" value="PRIMATE-EXPANDED PROTEIN FAMILY"/>
    <property type="match status" value="1"/>
</dbReference>
<keyword evidence="3" id="KW-1185">Reference proteome</keyword>
<evidence type="ECO:0000313" key="3">
    <source>
        <dbReference type="Proteomes" id="UP000233100"/>
    </source>
</evidence>
<dbReference type="AlphaFoldDB" id="A0A7N9D498"/>
<reference evidence="2" key="2">
    <citation type="submission" date="2025-08" db="UniProtKB">
        <authorList>
            <consortium name="Ensembl"/>
        </authorList>
    </citation>
    <scope>IDENTIFICATION</scope>
</reference>
<organism evidence="2 3">
    <name type="scientific">Macaca fascicularis</name>
    <name type="common">Crab-eating macaque</name>
    <name type="synonym">Cynomolgus monkey</name>
    <dbReference type="NCBI Taxonomy" id="9541"/>
    <lineage>
        <taxon>Eukaryota</taxon>
        <taxon>Metazoa</taxon>
        <taxon>Chordata</taxon>
        <taxon>Craniata</taxon>
        <taxon>Vertebrata</taxon>
        <taxon>Euteleostomi</taxon>
        <taxon>Mammalia</taxon>
        <taxon>Eutheria</taxon>
        <taxon>Euarchontoglires</taxon>
        <taxon>Primates</taxon>
        <taxon>Haplorrhini</taxon>
        <taxon>Catarrhini</taxon>
        <taxon>Cercopithecidae</taxon>
        <taxon>Cercopithecinae</taxon>
        <taxon>Macaca</taxon>
    </lineage>
</organism>
<dbReference type="PRINTS" id="PR02045">
    <property type="entry name" value="F138DOMAIN"/>
</dbReference>
<reference evidence="2" key="3">
    <citation type="submission" date="2025-09" db="UniProtKB">
        <authorList>
            <consortium name="Ensembl"/>
        </authorList>
    </citation>
    <scope>IDENTIFICATION</scope>
</reference>
<feature type="region of interest" description="Disordered" evidence="1">
    <location>
        <begin position="56"/>
        <end position="95"/>
    </location>
</feature>
<evidence type="ECO:0000256" key="1">
    <source>
        <dbReference type="SAM" id="MobiDB-lite"/>
    </source>
</evidence>
<reference evidence="2 3" key="1">
    <citation type="submission" date="2013-03" db="EMBL/GenBank/DDBJ databases">
        <authorList>
            <person name="Warren W."/>
            <person name="Wilson R.K."/>
        </authorList>
    </citation>
    <scope>NUCLEOTIDE SEQUENCE</scope>
</reference>
<feature type="compositionally biased region" description="Polar residues" evidence="1">
    <location>
        <begin position="57"/>
        <end position="69"/>
    </location>
</feature>
<evidence type="ECO:0000313" key="2">
    <source>
        <dbReference type="Ensembl" id="ENSMFAP00000059345.1"/>
    </source>
</evidence>
<proteinExistence type="predicted"/>
<dbReference type="Ensembl" id="ENSMFAT00000074569.1">
    <property type="protein sequence ID" value="ENSMFAP00000059345.1"/>
    <property type="gene ID" value="ENSMFAG00000058923.1"/>
</dbReference>
<protein>
    <submittedName>
        <fullName evidence="2">Uncharacterized protein</fullName>
    </submittedName>
</protein>
<dbReference type="PANTHER" id="PTHR12138:SF162">
    <property type="entry name" value="CHROMOSOME UNDETERMINED SCAFFOLD_275, WHOLE GENOME SHOTGUN SEQUENCE"/>
    <property type="match status" value="1"/>
</dbReference>
<dbReference type="Proteomes" id="UP000233100">
    <property type="component" value="Chromosome 20"/>
</dbReference>
<accession>A0A7N9D498</accession>
<dbReference type="GeneTree" id="ENSGT01120000271815"/>
<sequence length="95" mass="10137">MISAHCNICLPGSSDPPTPASRVARGIGVPPCWLIFVFFAEMGFRHVAQANLKLMSSGDQPTSASQSAGITGVSPHAQSQNSPFDFFFNPAIRKM</sequence>